<organism evidence="5 6">
    <name type="scientific">Halocatena marina</name>
    <dbReference type="NCBI Taxonomy" id="2934937"/>
    <lineage>
        <taxon>Archaea</taxon>
        <taxon>Methanobacteriati</taxon>
        <taxon>Methanobacteriota</taxon>
        <taxon>Stenosarchaea group</taxon>
        <taxon>Halobacteria</taxon>
        <taxon>Halobacteriales</taxon>
        <taxon>Natronomonadaceae</taxon>
        <taxon>Halocatena</taxon>
    </lineage>
</organism>
<keyword evidence="1" id="KW-0805">Transcription regulation</keyword>
<protein>
    <submittedName>
        <fullName evidence="5">Helix-turn-helix domain-containing protein</fullName>
    </submittedName>
</protein>
<sequence length="220" mass="25307">MSTIITVDIPADEFALQETLESVSDIEFEVERVAAHEGDSVTPYIWVTSDVLDQVDEAFENDSSIRHAELLETVDGSWLYRMDWIKKIELITYMLTEEEATVMDAYGREDRWTLRILFPKHDGLSRINEFCENAELTFTVKTIHEMEANRHGRFGLTEKQHETLQTAIENGFYDIPRSVTIDELAGELDVTHQAISERLRRAHRNLVQDALLLGPPRDAN</sequence>
<feature type="domain" description="Bacterioopsin transcriptional activator GAF and HTH associated" evidence="4">
    <location>
        <begin position="9"/>
        <end position="148"/>
    </location>
</feature>
<dbReference type="InterPro" id="IPR031803">
    <property type="entry name" value="BAT_GAF/HTH-assoc"/>
</dbReference>
<evidence type="ECO:0000313" key="5">
    <source>
        <dbReference type="EMBL" id="MFC7190488.1"/>
    </source>
</evidence>
<name>A0ABD5YMA4_9EURY</name>
<evidence type="ECO:0000259" key="4">
    <source>
        <dbReference type="Pfam" id="PF15915"/>
    </source>
</evidence>
<comment type="caution">
    <text evidence="5">The sequence shown here is derived from an EMBL/GenBank/DDBJ whole genome shotgun (WGS) entry which is preliminary data.</text>
</comment>
<dbReference type="Proteomes" id="UP001596417">
    <property type="component" value="Unassembled WGS sequence"/>
</dbReference>
<dbReference type="Pfam" id="PF15915">
    <property type="entry name" value="BAT"/>
    <property type="match status" value="1"/>
</dbReference>
<evidence type="ECO:0000259" key="3">
    <source>
        <dbReference type="Pfam" id="PF04967"/>
    </source>
</evidence>
<reference evidence="5 6" key="1">
    <citation type="journal article" date="2019" name="Int. J. Syst. Evol. Microbiol.">
        <title>The Global Catalogue of Microorganisms (GCM) 10K type strain sequencing project: providing services to taxonomists for standard genome sequencing and annotation.</title>
        <authorList>
            <consortium name="The Broad Institute Genomics Platform"/>
            <consortium name="The Broad Institute Genome Sequencing Center for Infectious Disease"/>
            <person name="Wu L."/>
            <person name="Ma J."/>
        </authorList>
    </citation>
    <scope>NUCLEOTIDE SEQUENCE [LARGE SCALE GENOMIC DNA]</scope>
    <source>
        <strain evidence="5 6">RDMS1</strain>
    </source>
</reference>
<keyword evidence="2" id="KW-0804">Transcription</keyword>
<evidence type="ECO:0000256" key="2">
    <source>
        <dbReference type="ARBA" id="ARBA00023163"/>
    </source>
</evidence>
<dbReference type="PANTHER" id="PTHR34236:SF1">
    <property type="entry name" value="DIMETHYL SULFOXIDE REDUCTASE TRANSCRIPTIONAL ACTIVATOR"/>
    <property type="match status" value="1"/>
</dbReference>
<gene>
    <name evidence="5" type="ORF">ACFQL7_11955</name>
</gene>
<proteinExistence type="predicted"/>
<dbReference type="PANTHER" id="PTHR34236">
    <property type="entry name" value="DIMETHYL SULFOXIDE REDUCTASE TRANSCRIPTIONAL ACTIVATOR"/>
    <property type="match status" value="1"/>
</dbReference>
<evidence type="ECO:0000256" key="1">
    <source>
        <dbReference type="ARBA" id="ARBA00023015"/>
    </source>
</evidence>
<feature type="domain" description="HTH bat-type" evidence="3">
    <location>
        <begin position="156"/>
        <end position="207"/>
    </location>
</feature>
<keyword evidence="6" id="KW-1185">Reference proteome</keyword>
<accession>A0ABD5YMA4</accession>
<dbReference type="EMBL" id="JBHTAX010000001">
    <property type="protein sequence ID" value="MFC7190488.1"/>
    <property type="molecule type" value="Genomic_DNA"/>
</dbReference>
<evidence type="ECO:0000313" key="6">
    <source>
        <dbReference type="Proteomes" id="UP001596417"/>
    </source>
</evidence>
<dbReference type="AlphaFoldDB" id="A0ABD5YMA4"/>
<dbReference type="GeneID" id="76200104"/>
<dbReference type="RefSeq" id="WP_264556064.1">
    <property type="nucleotide sequence ID" value="NZ_CP109979.1"/>
</dbReference>
<dbReference type="InterPro" id="IPR007050">
    <property type="entry name" value="HTH_bacterioopsin"/>
</dbReference>
<dbReference type="Pfam" id="PF04967">
    <property type="entry name" value="HTH_10"/>
    <property type="match status" value="1"/>
</dbReference>